<evidence type="ECO:0000256" key="5">
    <source>
        <dbReference type="ARBA" id="ARBA00022692"/>
    </source>
</evidence>
<keyword evidence="4" id="KW-1003">Cell membrane</keyword>
<feature type="transmembrane region" description="Helical" evidence="8">
    <location>
        <begin position="220"/>
        <end position="241"/>
    </location>
</feature>
<name>A0A5B9DWG1_9HYPH</name>
<evidence type="ECO:0000256" key="2">
    <source>
        <dbReference type="ARBA" id="ARBA00005658"/>
    </source>
</evidence>
<dbReference type="Proteomes" id="UP000321062">
    <property type="component" value="Chromosome"/>
</dbReference>
<gene>
    <name evidence="9" type="ORF">FNA67_02390</name>
</gene>
<dbReference type="OrthoDB" id="9775735at2"/>
<comment type="similarity">
    <text evidence="2">Belongs to the BCCT transporter (TC 2.A.15) family.</text>
</comment>
<dbReference type="KEGG" id="yti:FNA67_02390"/>
<dbReference type="GO" id="GO:0022857">
    <property type="term" value="F:transmembrane transporter activity"/>
    <property type="evidence" value="ECO:0007669"/>
    <property type="project" value="InterPro"/>
</dbReference>
<feature type="transmembrane region" description="Helical" evidence="8">
    <location>
        <begin position="437"/>
        <end position="456"/>
    </location>
</feature>
<keyword evidence="5 8" id="KW-0812">Transmembrane</keyword>
<organism evidence="9 10">
    <name type="scientific">Paradevosia tibetensis</name>
    <dbReference type="NCBI Taxonomy" id="1447062"/>
    <lineage>
        <taxon>Bacteria</taxon>
        <taxon>Pseudomonadati</taxon>
        <taxon>Pseudomonadota</taxon>
        <taxon>Alphaproteobacteria</taxon>
        <taxon>Hyphomicrobiales</taxon>
        <taxon>Devosiaceae</taxon>
        <taxon>Paradevosia</taxon>
    </lineage>
</organism>
<dbReference type="GO" id="GO:0005886">
    <property type="term" value="C:plasma membrane"/>
    <property type="evidence" value="ECO:0007669"/>
    <property type="project" value="UniProtKB-SubCell"/>
</dbReference>
<feature type="transmembrane region" description="Helical" evidence="8">
    <location>
        <begin position="43"/>
        <end position="62"/>
    </location>
</feature>
<evidence type="ECO:0000256" key="4">
    <source>
        <dbReference type="ARBA" id="ARBA00022475"/>
    </source>
</evidence>
<feature type="transmembrane region" description="Helical" evidence="8">
    <location>
        <begin position="383"/>
        <end position="410"/>
    </location>
</feature>
<feature type="transmembrane region" description="Helical" evidence="8">
    <location>
        <begin position="253"/>
        <end position="277"/>
    </location>
</feature>
<keyword evidence="10" id="KW-1185">Reference proteome</keyword>
<evidence type="ECO:0000313" key="10">
    <source>
        <dbReference type="Proteomes" id="UP000321062"/>
    </source>
</evidence>
<dbReference type="InterPro" id="IPR000060">
    <property type="entry name" value="BCCT_transptr"/>
</dbReference>
<evidence type="ECO:0000313" key="9">
    <source>
        <dbReference type="EMBL" id="QEE22668.1"/>
    </source>
</evidence>
<dbReference type="PROSITE" id="PS01303">
    <property type="entry name" value="BCCT"/>
    <property type="match status" value="1"/>
</dbReference>
<dbReference type="NCBIfam" id="NF007399">
    <property type="entry name" value="PRK09928.1"/>
    <property type="match status" value="1"/>
</dbReference>
<protein>
    <submittedName>
        <fullName evidence="9">BCCT family transporter</fullName>
    </submittedName>
</protein>
<keyword evidence="3" id="KW-0813">Transport</keyword>
<evidence type="ECO:0000256" key="7">
    <source>
        <dbReference type="ARBA" id="ARBA00023136"/>
    </source>
</evidence>
<feature type="transmembrane region" description="Helical" evidence="8">
    <location>
        <begin position="82"/>
        <end position="103"/>
    </location>
</feature>
<dbReference type="NCBIfam" id="TIGR00842">
    <property type="entry name" value="bcct"/>
    <property type="match status" value="1"/>
</dbReference>
<dbReference type="PANTHER" id="PTHR30047:SF7">
    <property type="entry name" value="HIGH-AFFINITY CHOLINE TRANSPORT PROTEIN"/>
    <property type="match status" value="1"/>
</dbReference>
<evidence type="ECO:0000256" key="6">
    <source>
        <dbReference type="ARBA" id="ARBA00022989"/>
    </source>
</evidence>
<dbReference type="InterPro" id="IPR018093">
    <property type="entry name" value="BCCT_CS"/>
</dbReference>
<evidence type="ECO:0000256" key="3">
    <source>
        <dbReference type="ARBA" id="ARBA00022448"/>
    </source>
</evidence>
<keyword evidence="7 8" id="KW-0472">Membrane</keyword>
<feature type="transmembrane region" description="Helical" evidence="8">
    <location>
        <begin position="308"/>
        <end position="326"/>
    </location>
</feature>
<dbReference type="AlphaFoldDB" id="A0A5B9DWG1"/>
<comment type="subcellular location">
    <subcellularLocation>
        <location evidence="1">Cell membrane</location>
        <topology evidence="1">Multi-pass membrane protein</topology>
    </subcellularLocation>
</comment>
<feature type="transmembrane region" description="Helical" evidence="8">
    <location>
        <begin position="462"/>
        <end position="482"/>
    </location>
</feature>
<evidence type="ECO:0000256" key="1">
    <source>
        <dbReference type="ARBA" id="ARBA00004651"/>
    </source>
</evidence>
<accession>A0A5B9DWG1</accession>
<feature type="transmembrane region" description="Helical" evidence="8">
    <location>
        <begin position="5"/>
        <end position="23"/>
    </location>
</feature>
<proteinExistence type="inferred from homology"/>
<dbReference type="Pfam" id="PF02028">
    <property type="entry name" value="BCCT"/>
    <property type="match status" value="1"/>
</dbReference>
<reference evidence="9 10" key="1">
    <citation type="journal article" date="2015" name="Int. J. Syst. Evol. Microbiol.">
        <title>Youhaiella tibetensis gen. nov., sp. nov., isolated from subsurface sediment.</title>
        <authorList>
            <person name="Wang Y.X."/>
            <person name="Huang F.Q."/>
            <person name="Nogi Y."/>
            <person name="Pang S.J."/>
            <person name="Wang P.K."/>
            <person name="Lv J."/>
        </authorList>
    </citation>
    <scope>NUCLEOTIDE SEQUENCE [LARGE SCALE GENOMIC DNA]</scope>
    <source>
        <strain evidence="10">fig4</strain>
    </source>
</reference>
<sequence length="662" mass="72927">MNPVVFFGASAIIAVFLIVGILVPEGAERFFSAIQTWISDSLGWLYILAVAGFLFAVLFVALSRYGNLRLGPDDARPEFSYLSWVAMLFAAGMGIGLMFFAVAEPIQHFSAPPEAQPMSLDAAREAMVITFFHWGVHAWAVYAVVGLSLAYFSFRYNLPLTIRSGLYPLFGERIKGTIGNVVDIFAVVSTIFGIATSLGLGVLQIDAGLGYLFGLPQEAWFQLVLIFVVIGLATLSVVSGLDKGIRRLSELNLILALVLMLFVLFVGPTGFLLKAFAQNLGNYLDSFFSRTFNLYAYEPRHWMGAWTLFYWAWWIAWSPFVGMFIARISRGRTIREFVIGVLLVPSAMTFMWMTVFGNTAIWLDMGRAAGEVSRAVNENVPVALFQFLELLPLSGVTSALAVLLVAVFFVTSADSGSLVVDTIASGGKSDTPVWQRIYWCAIEGISAALLLLAGGLSALQTMTLIAALPFTLVMILIVFGLIRGLQADVASRSAQQSVNARPTANLPWRKRLAHILHEPGEKDVKRYIAEIAEPALGEVADEMRARGQEATLSRDPSGAVILTVPAENVRNFVYGVRPVRELTAAFSASDLMGAERRRPYVWVARTEFSDGSIGYDIMGLQRDQIIDDALRQYEQYRTLFQSKEASIFLKSPDPESQERQAE</sequence>
<feature type="transmembrane region" description="Helical" evidence="8">
    <location>
        <begin position="139"/>
        <end position="158"/>
    </location>
</feature>
<feature type="transmembrane region" description="Helical" evidence="8">
    <location>
        <begin position="178"/>
        <end position="200"/>
    </location>
</feature>
<dbReference type="PANTHER" id="PTHR30047">
    <property type="entry name" value="HIGH-AFFINITY CHOLINE TRANSPORT PROTEIN-RELATED"/>
    <property type="match status" value="1"/>
</dbReference>
<keyword evidence="6 8" id="KW-1133">Transmembrane helix</keyword>
<feature type="transmembrane region" description="Helical" evidence="8">
    <location>
        <begin position="338"/>
        <end position="363"/>
    </location>
</feature>
<dbReference type="EMBL" id="CP041690">
    <property type="protein sequence ID" value="QEE22668.1"/>
    <property type="molecule type" value="Genomic_DNA"/>
</dbReference>
<evidence type="ECO:0000256" key="8">
    <source>
        <dbReference type="SAM" id="Phobius"/>
    </source>
</evidence>